<reference evidence="9" key="1">
    <citation type="submission" date="2015-09" db="EMBL/GenBank/DDBJ databases">
        <authorList>
            <consortium name="Pathogen Informatics"/>
        </authorList>
    </citation>
    <scope>NUCLEOTIDE SEQUENCE [LARGE SCALE GENOMIC DNA]</scope>
    <source>
        <strain evidence="9">Lake Konstanz</strain>
    </source>
</reference>
<dbReference type="GO" id="GO:0005524">
    <property type="term" value="F:ATP binding"/>
    <property type="evidence" value="ECO:0007669"/>
    <property type="project" value="UniProtKB-KW"/>
</dbReference>
<dbReference type="SUPFAM" id="SSF55326">
    <property type="entry name" value="PurM N-terminal domain-like"/>
    <property type="match status" value="1"/>
</dbReference>
<sequence>MKQCQNKNESPLSYDIDCDKQTHHRKRMDGSCALGCDSATGRKRPRFEPSSVGLPDDFVLTDYTKLKGCSCKLPQPKLLSLLKAISSDPGKTQDVGMDCSIVEVRRSGQPSQQQELLSLVSTTDFFFPSVEDPFLQGQIGCANVLSDLYSMGIVDCDTILMLLAASTDMDDDERYHCTLQMMKGFAERATLAETRVTGGQTVMNPWPLIGGVAMRVVAEAEMIRPTGIVAGDVLVLTKPIGGQLAVNLKQWLKRPSLVYKNCIEGRMSEGEIEELYHRGADNMSRLNRNGARLMHKFGAHAATDVTGFGILGHARNLGAAQDANVFLELSLLPVMRGAIKASRLMDDKYKLFMGLSAETSGGLLVALPSIDVAEKFIAELKQLDSVEDGWIVGKARVRTTSDEEFAGILTDAQRNEELYHRGADNMSRLNRNGARLMHKFGAHAATDVTGFGILGHARNLGAAQDANVFLELSLLPVMRGAIKASRLMDDKYKLFMGLSAETSGGLLVALPSVDVAEKFIGELKQLDSVEDGWIVGKARVRASSDEEFAGILTDAQFIDV</sequence>
<dbReference type="InterPro" id="IPR036921">
    <property type="entry name" value="PurM-like_N_sf"/>
</dbReference>
<feature type="domain" description="PurM-like C-terminal" evidence="7">
    <location>
        <begin position="230"/>
        <end position="395"/>
    </location>
</feature>
<dbReference type="NCBIfam" id="TIGR00476">
    <property type="entry name" value="selD"/>
    <property type="match status" value="1"/>
</dbReference>
<keyword evidence="1" id="KW-0808">Transferase</keyword>
<dbReference type="Pfam" id="PF00586">
    <property type="entry name" value="AIRS"/>
    <property type="match status" value="1"/>
</dbReference>
<accession>A0A0S4JLG7</accession>
<dbReference type="GO" id="GO:0005737">
    <property type="term" value="C:cytoplasm"/>
    <property type="evidence" value="ECO:0007669"/>
    <property type="project" value="TreeGrafter"/>
</dbReference>
<feature type="domain" description="PurM-like C-terminal" evidence="7">
    <location>
        <begin position="425"/>
        <end position="538"/>
    </location>
</feature>
<evidence type="ECO:0000256" key="1">
    <source>
        <dbReference type="ARBA" id="ARBA00022679"/>
    </source>
</evidence>
<dbReference type="FunFam" id="3.30.1330.10:FF:000023">
    <property type="entry name" value="Putative selenophosphate synthetase"/>
    <property type="match status" value="1"/>
</dbReference>
<dbReference type="AlphaFoldDB" id="A0A0S4JLG7"/>
<keyword evidence="3" id="KW-0418">Kinase</keyword>
<name>A0A0S4JLG7_BODSA</name>
<evidence type="ECO:0000256" key="3">
    <source>
        <dbReference type="ARBA" id="ARBA00022777"/>
    </source>
</evidence>
<evidence type="ECO:0000313" key="8">
    <source>
        <dbReference type="EMBL" id="CUG90752.1"/>
    </source>
</evidence>
<evidence type="ECO:0000259" key="6">
    <source>
        <dbReference type="Pfam" id="PF00586"/>
    </source>
</evidence>
<evidence type="ECO:0000313" key="9">
    <source>
        <dbReference type="Proteomes" id="UP000051952"/>
    </source>
</evidence>
<evidence type="ECO:0000256" key="2">
    <source>
        <dbReference type="ARBA" id="ARBA00022741"/>
    </source>
</evidence>
<dbReference type="GO" id="GO:0016260">
    <property type="term" value="P:selenocysteine biosynthetic process"/>
    <property type="evidence" value="ECO:0007669"/>
    <property type="project" value="TreeGrafter"/>
</dbReference>
<dbReference type="Proteomes" id="UP000051952">
    <property type="component" value="Unassembled WGS sequence"/>
</dbReference>
<keyword evidence="2" id="KW-0547">Nucleotide-binding</keyword>
<dbReference type="Pfam" id="PF02769">
    <property type="entry name" value="AIRS_C"/>
    <property type="match status" value="2"/>
</dbReference>
<dbReference type="PANTHER" id="PTHR10256:SF0">
    <property type="entry name" value="INACTIVE SELENIDE, WATER DIKINASE-LIKE PROTEIN-RELATED"/>
    <property type="match status" value="1"/>
</dbReference>
<dbReference type="OMA" id="QPEKWNR"/>
<dbReference type="GO" id="GO:0004756">
    <property type="term" value="F:selenide, water dikinase activity"/>
    <property type="evidence" value="ECO:0007669"/>
    <property type="project" value="TreeGrafter"/>
</dbReference>
<dbReference type="InterPro" id="IPR016188">
    <property type="entry name" value="PurM-like_N"/>
</dbReference>
<dbReference type="OrthoDB" id="409395at2759"/>
<protein>
    <submittedName>
        <fullName evidence="8">Selenophosphate synthetase, putative</fullName>
    </submittedName>
</protein>
<dbReference type="VEuPathDB" id="TriTrypDB:BSAL_28620"/>
<evidence type="ECO:0000256" key="5">
    <source>
        <dbReference type="ARBA" id="ARBA00023266"/>
    </source>
</evidence>
<dbReference type="InterPro" id="IPR004536">
    <property type="entry name" value="SPS/SelD"/>
</dbReference>
<keyword evidence="5" id="KW-0711">Selenium</keyword>
<evidence type="ECO:0000256" key="4">
    <source>
        <dbReference type="ARBA" id="ARBA00022840"/>
    </source>
</evidence>
<gene>
    <name evidence="8" type="ORF">BSAL_28620</name>
</gene>
<dbReference type="SUPFAM" id="SSF56042">
    <property type="entry name" value="PurM C-terminal domain-like"/>
    <property type="match status" value="2"/>
</dbReference>
<feature type="domain" description="PurM-like N-terminal" evidence="6">
    <location>
        <begin position="117"/>
        <end position="213"/>
    </location>
</feature>
<organism evidence="8 9">
    <name type="scientific">Bodo saltans</name>
    <name type="common">Flagellated protozoan</name>
    <dbReference type="NCBI Taxonomy" id="75058"/>
    <lineage>
        <taxon>Eukaryota</taxon>
        <taxon>Discoba</taxon>
        <taxon>Euglenozoa</taxon>
        <taxon>Kinetoplastea</taxon>
        <taxon>Metakinetoplastina</taxon>
        <taxon>Eubodonida</taxon>
        <taxon>Bodonidae</taxon>
        <taxon>Bodo</taxon>
    </lineage>
</organism>
<dbReference type="EMBL" id="CYKH01001861">
    <property type="protein sequence ID" value="CUG90752.1"/>
    <property type="molecule type" value="Genomic_DNA"/>
</dbReference>
<keyword evidence="4" id="KW-0067">ATP-binding</keyword>
<proteinExistence type="predicted"/>
<keyword evidence="9" id="KW-1185">Reference proteome</keyword>
<dbReference type="PANTHER" id="PTHR10256">
    <property type="entry name" value="SELENIDE, WATER DIKINASE"/>
    <property type="match status" value="1"/>
</dbReference>
<dbReference type="InterPro" id="IPR036676">
    <property type="entry name" value="PurM-like_C_sf"/>
</dbReference>
<dbReference type="Gene3D" id="3.90.650.10">
    <property type="entry name" value="PurM-like C-terminal domain"/>
    <property type="match status" value="2"/>
</dbReference>
<dbReference type="Gene3D" id="3.30.1330.10">
    <property type="entry name" value="PurM-like, N-terminal domain"/>
    <property type="match status" value="1"/>
</dbReference>
<evidence type="ECO:0000259" key="7">
    <source>
        <dbReference type="Pfam" id="PF02769"/>
    </source>
</evidence>
<dbReference type="InterPro" id="IPR010918">
    <property type="entry name" value="PurM-like_C_dom"/>
</dbReference>